<feature type="domain" description="Methyltransferase type 12" evidence="4">
    <location>
        <begin position="50"/>
        <end position="142"/>
    </location>
</feature>
<protein>
    <recommendedName>
        <fullName evidence="4">Methyltransferase type 12 domain-containing protein</fullName>
    </recommendedName>
</protein>
<evidence type="ECO:0000259" key="4">
    <source>
        <dbReference type="Pfam" id="PF08242"/>
    </source>
</evidence>
<reference evidence="5" key="1">
    <citation type="submission" date="2018-05" db="EMBL/GenBank/DDBJ databases">
        <authorList>
            <person name="Lanie J.A."/>
            <person name="Ng W.-L."/>
            <person name="Kazmierczak K.M."/>
            <person name="Andrzejewski T.M."/>
            <person name="Davidsen T.M."/>
            <person name="Wayne K.J."/>
            <person name="Tettelin H."/>
            <person name="Glass J.I."/>
            <person name="Rusch D."/>
            <person name="Podicherti R."/>
            <person name="Tsui H.-C.T."/>
            <person name="Winkler M.E."/>
        </authorList>
    </citation>
    <scope>NUCLEOTIDE SEQUENCE</scope>
</reference>
<evidence type="ECO:0000313" key="5">
    <source>
        <dbReference type="EMBL" id="SVB91096.1"/>
    </source>
</evidence>
<evidence type="ECO:0000256" key="2">
    <source>
        <dbReference type="ARBA" id="ARBA00022679"/>
    </source>
</evidence>
<dbReference type="SUPFAM" id="SSF53335">
    <property type="entry name" value="S-adenosyl-L-methionine-dependent methyltransferases"/>
    <property type="match status" value="1"/>
</dbReference>
<dbReference type="PANTHER" id="PTHR43464">
    <property type="entry name" value="METHYLTRANSFERASE"/>
    <property type="match status" value="1"/>
</dbReference>
<gene>
    <name evidence="5" type="ORF">METZ01_LOCUS243950</name>
</gene>
<sequence length="274" mass="31082">VSDANSDQATAAAFATSWNSLSSGSVYTYDQFRDWLAPLTKQDVRGQSVLELGCGNGSLMRHSLDWQPKHLHGIDLGEAVRSARANLSQTPYTNWTVKQADLVTYRSEGFDLVYCIGVLHHLQNPEAGFRAVVANVRPGGRLHCWVYAKEGNGLVILLVEPIRKIASKLPWRVNKYLVATPLALFFFFYAKILAKAVPHKVFSRFPMYSYCRWIAKRGFSFFHHVVFDQLVTPQTEYLERSTIENWLEDARIDPSSTYILMRNGNSWKFGGRAT</sequence>
<evidence type="ECO:0000256" key="3">
    <source>
        <dbReference type="ARBA" id="ARBA00022691"/>
    </source>
</evidence>
<dbReference type="AlphaFoldDB" id="A0A382HUR4"/>
<dbReference type="Pfam" id="PF08242">
    <property type="entry name" value="Methyltransf_12"/>
    <property type="match status" value="1"/>
</dbReference>
<dbReference type="CDD" id="cd02440">
    <property type="entry name" value="AdoMet_MTases"/>
    <property type="match status" value="1"/>
</dbReference>
<accession>A0A382HUR4</accession>
<keyword evidence="3" id="KW-0949">S-adenosyl-L-methionine</keyword>
<dbReference type="InterPro" id="IPR013217">
    <property type="entry name" value="Methyltransf_12"/>
</dbReference>
<dbReference type="GO" id="GO:0032259">
    <property type="term" value="P:methylation"/>
    <property type="evidence" value="ECO:0007669"/>
    <property type="project" value="UniProtKB-KW"/>
</dbReference>
<dbReference type="Gene3D" id="3.40.50.150">
    <property type="entry name" value="Vaccinia Virus protein VP39"/>
    <property type="match status" value="1"/>
</dbReference>
<evidence type="ECO:0000256" key="1">
    <source>
        <dbReference type="ARBA" id="ARBA00022603"/>
    </source>
</evidence>
<dbReference type="EMBL" id="UINC01063446">
    <property type="protein sequence ID" value="SVB91096.1"/>
    <property type="molecule type" value="Genomic_DNA"/>
</dbReference>
<proteinExistence type="predicted"/>
<keyword evidence="2" id="KW-0808">Transferase</keyword>
<keyword evidence="1" id="KW-0489">Methyltransferase</keyword>
<organism evidence="5">
    <name type="scientific">marine metagenome</name>
    <dbReference type="NCBI Taxonomy" id="408172"/>
    <lineage>
        <taxon>unclassified sequences</taxon>
        <taxon>metagenomes</taxon>
        <taxon>ecological metagenomes</taxon>
    </lineage>
</organism>
<name>A0A382HUR4_9ZZZZ</name>
<dbReference type="InterPro" id="IPR029063">
    <property type="entry name" value="SAM-dependent_MTases_sf"/>
</dbReference>
<dbReference type="PANTHER" id="PTHR43464:SF19">
    <property type="entry name" value="UBIQUINONE BIOSYNTHESIS O-METHYLTRANSFERASE, MITOCHONDRIAL"/>
    <property type="match status" value="1"/>
</dbReference>
<dbReference type="GO" id="GO:0008168">
    <property type="term" value="F:methyltransferase activity"/>
    <property type="evidence" value="ECO:0007669"/>
    <property type="project" value="UniProtKB-KW"/>
</dbReference>
<feature type="non-terminal residue" evidence="5">
    <location>
        <position position="1"/>
    </location>
</feature>